<reference evidence="2 3" key="1">
    <citation type="submission" date="2014-12" db="EMBL/GenBank/DDBJ databases">
        <title>Mercury Reductase activity and rhizosphere competence traits in the genome of root associated Photobacterium halotolerans MELD1.</title>
        <authorList>
            <person name="Mathew D.C."/>
            <person name="Huang C.-C."/>
        </authorList>
    </citation>
    <scope>NUCLEOTIDE SEQUENCE [LARGE SCALE GENOMIC DNA]</scope>
    <source>
        <strain evidence="2 3">MELD1</strain>
    </source>
</reference>
<dbReference type="Pfam" id="PF14027">
    <property type="entry name" value="Questin_oxidase"/>
    <property type="match status" value="1"/>
</dbReference>
<keyword evidence="3" id="KW-1185">Reference proteome</keyword>
<dbReference type="RefSeq" id="WP_046219049.1">
    <property type="nucleotide sequence ID" value="NZ_JWYV01000001.1"/>
</dbReference>
<dbReference type="AlphaFoldDB" id="A0A0F5VIQ4"/>
<accession>A0A0F5VIQ4</accession>
<proteinExistence type="predicted"/>
<dbReference type="GO" id="GO:0016491">
    <property type="term" value="F:oxidoreductase activity"/>
    <property type="evidence" value="ECO:0007669"/>
    <property type="project" value="UniProtKB-KW"/>
</dbReference>
<evidence type="ECO:0000313" key="3">
    <source>
        <dbReference type="Proteomes" id="UP000033633"/>
    </source>
</evidence>
<sequence length="329" mass="37218">MYAPIHAECLALIEKGLQFDPIYGPELSNHLPMALVALTRCGASPHQLEHFYQRYTPQLQPIRRGSPTQETAPELGVRDSFADFYPQFRQKIATQGVASVLQQWLPVLLPGLSCSAFHGLIRLSYAVETGNANEIAVSLAYWASEYKALGELHFTDQYPAETQLKQADEHFRDYAFQPGIIVDRVSEVVHQSVYRSIAAVPYDLTESEIARLTIRAFLASNDFTLLHGVTSFDALLQLMPFVPDRRLALAYYWQAYVAAFCSTPDRALPSQSQPNDTVPDWIGWFNKVATLSDDHSIKLTYSCSRLYQTFQFNDYLAAIQMRLATHQEE</sequence>
<dbReference type="InterPro" id="IPR025337">
    <property type="entry name" value="Questin_oxidase-like"/>
</dbReference>
<dbReference type="PANTHER" id="PTHR35870:SF1">
    <property type="entry name" value="PROTEIN, PUTATIVE (AFU_ORTHOLOGUE AFUA_5G03330)-RELATED"/>
    <property type="match status" value="1"/>
</dbReference>
<keyword evidence="1" id="KW-0560">Oxidoreductase</keyword>
<gene>
    <name evidence="2" type="ORF">KY46_02735</name>
</gene>
<organism evidence="2 3">
    <name type="scientific">Photobacterium halotolerans</name>
    <dbReference type="NCBI Taxonomy" id="265726"/>
    <lineage>
        <taxon>Bacteria</taxon>
        <taxon>Pseudomonadati</taxon>
        <taxon>Pseudomonadota</taxon>
        <taxon>Gammaproteobacteria</taxon>
        <taxon>Vibrionales</taxon>
        <taxon>Vibrionaceae</taxon>
        <taxon>Photobacterium</taxon>
    </lineage>
</organism>
<dbReference type="STRING" id="265726.KY46_02735"/>
<dbReference type="OrthoDB" id="6457937at2"/>
<dbReference type="EMBL" id="JWYV01000001">
    <property type="protein sequence ID" value="KKD01722.1"/>
    <property type="molecule type" value="Genomic_DNA"/>
</dbReference>
<name>A0A0F5VIQ4_9GAMM</name>
<evidence type="ECO:0008006" key="4">
    <source>
        <dbReference type="Google" id="ProtNLM"/>
    </source>
</evidence>
<dbReference type="PANTHER" id="PTHR35870">
    <property type="entry name" value="PROTEIN, PUTATIVE (AFU_ORTHOLOGUE AFUA_5G03330)-RELATED"/>
    <property type="match status" value="1"/>
</dbReference>
<evidence type="ECO:0000313" key="2">
    <source>
        <dbReference type="EMBL" id="KKD01722.1"/>
    </source>
</evidence>
<dbReference type="PATRIC" id="fig|265726.11.peg.590"/>
<comment type="caution">
    <text evidence="2">The sequence shown here is derived from an EMBL/GenBank/DDBJ whole genome shotgun (WGS) entry which is preliminary data.</text>
</comment>
<dbReference type="Proteomes" id="UP000033633">
    <property type="component" value="Unassembled WGS sequence"/>
</dbReference>
<protein>
    <recommendedName>
        <fullName evidence="4">Questin oxidase family protein</fullName>
    </recommendedName>
</protein>
<evidence type="ECO:0000256" key="1">
    <source>
        <dbReference type="ARBA" id="ARBA00023002"/>
    </source>
</evidence>